<gene>
    <name evidence="1" type="ORF">NDU88_001177</name>
</gene>
<comment type="caution">
    <text evidence="1">The sequence shown here is derived from an EMBL/GenBank/DDBJ whole genome shotgun (WGS) entry which is preliminary data.</text>
</comment>
<dbReference type="AlphaFoldDB" id="A0AAV7U5M4"/>
<organism evidence="1 2">
    <name type="scientific">Pleurodeles waltl</name>
    <name type="common">Iberian ribbed newt</name>
    <dbReference type="NCBI Taxonomy" id="8319"/>
    <lineage>
        <taxon>Eukaryota</taxon>
        <taxon>Metazoa</taxon>
        <taxon>Chordata</taxon>
        <taxon>Craniata</taxon>
        <taxon>Vertebrata</taxon>
        <taxon>Euteleostomi</taxon>
        <taxon>Amphibia</taxon>
        <taxon>Batrachia</taxon>
        <taxon>Caudata</taxon>
        <taxon>Salamandroidea</taxon>
        <taxon>Salamandridae</taxon>
        <taxon>Pleurodelinae</taxon>
        <taxon>Pleurodeles</taxon>
    </lineage>
</organism>
<sequence>MTLNSNIVVSKNCLLLVLETVYTMSNMYKVYEIAVGPLGSSFFFLPRPRGEHGNKKINRYVYTMSNMYKVYEIAVGPLGSSFFFLPRPRGEHGNKKINRYDSDQNPVGQQILVGQHRNNVKQTLAKSSCCAANREWTCSAMGKEREQFSAMRFIYDAVCCDWCYGYDVT</sequence>
<keyword evidence="2" id="KW-1185">Reference proteome</keyword>
<evidence type="ECO:0000313" key="2">
    <source>
        <dbReference type="Proteomes" id="UP001066276"/>
    </source>
</evidence>
<name>A0AAV7U5M4_PLEWA</name>
<evidence type="ECO:0000313" key="1">
    <source>
        <dbReference type="EMBL" id="KAJ1184369.1"/>
    </source>
</evidence>
<protein>
    <submittedName>
        <fullName evidence="1">Uncharacterized protein</fullName>
    </submittedName>
</protein>
<accession>A0AAV7U5M4</accession>
<dbReference type="EMBL" id="JANPWB010000005">
    <property type="protein sequence ID" value="KAJ1184369.1"/>
    <property type="molecule type" value="Genomic_DNA"/>
</dbReference>
<proteinExistence type="predicted"/>
<dbReference type="Proteomes" id="UP001066276">
    <property type="component" value="Chromosome 3_1"/>
</dbReference>
<reference evidence="1" key="1">
    <citation type="journal article" date="2022" name="bioRxiv">
        <title>Sequencing and chromosome-scale assembly of the giantPleurodeles waltlgenome.</title>
        <authorList>
            <person name="Brown T."/>
            <person name="Elewa A."/>
            <person name="Iarovenko S."/>
            <person name="Subramanian E."/>
            <person name="Araus A.J."/>
            <person name="Petzold A."/>
            <person name="Susuki M."/>
            <person name="Suzuki K.-i.T."/>
            <person name="Hayashi T."/>
            <person name="Toyoda A."/>
            <person name="Oliveira C."/>
            <person name="Osipova E."/>
            <person name="Leigh N.D."/>
            <person name="Simon A."/>
            <person name="Yun M.H."/>
        </authorList>
    </citation>
    <scope>NUCLEOTIDE SEQUENCE</scope>
    <source>
        <strain evidence="1">20211129_DDA</strain>
        <tissue evidence="1">Liver</tissue>
    </source>
</reference>